<organism evidence="1 2">
    <name type="scientific">Diphasiastrum complanatum</name>
    <name type="common">Issler's clubmoss</name>
    <name type="synonym">Lycopodium complanatum</name>
    <dbReference type="NCBI Taxonomy" id="34168"/>
    <lineage>
        <taxon>Eukaryota</taxon>
        <taxon>Viridiplantae</taxon>
        <taxon>Streptophyta</taxon>
        <taxon>Embryophyta</taxon>
        <taxon>Tracheophyta</taxon>
        <taxon>Lycopodiopsida</taxon>
        <taxon>Lycopodiales</taxon>
        <taxon>Lycopodiaceae</taxon>
        <taxon>Lycopodioideae</taxon>
        <taxon>Diphasiastrum</taxon>
    </lineage>
</organism>
<keyword evidence="2" id="KW-1185">Reference proteome</keyword>
<proteinExistence type="predicted"/>
<gene>
    <name evidence="1" type="ORF">O6H91_12G043000</name>
</gene>
<sequence length="1556" mass="171236">MAPLKKSSGSSCTASKRGQGGASQPARYGIQHFFARHSSQSTTPQTAAPAATMLNPSLSGQATHAPHPSSTSGRTSAPATEVQATRTANLLSMRVPSTGGQMDVSDSTLKDGIKSVNLKNFDIVDPGARKENVNILSNKCHDSLKRRRPSLGMVVQQSQDDGGEEVVWKVSPTAERLLSTCAADTAVHKKERFALRPCQTTENQINGVSVQDASNEFTNALGGCRGVSPHLMASPGMAGKLEQWLSFGDLLSDGLKSSHVSVILADAANKENNDLLNLSPVVSEKNLPPIKPSKSARTPLTKLRRRSIVGGYLSKKSIPKQAKLGERRKALLQLLDQVQDAVSSEKSTSELPTEESLVSRLAQENASDLAESTDAQQLVTEKCKSSEHAADFLEGLTPHDNFQLNKGDKHGHKVVLEPAEKVLTFNKSSTSSTCSPSYLRLPGNNFPCQCVSVEQHSASTAKGDCCTVRERPQNHHTELLALKPMLYPKANRSQLSGKMQDTEDSYRAVGASPRSHVHMQKDLHDWSVIHFLVLEVSEGTYATKANSTCFLQKILLLLNEENGTERVVNLRDEWMYTVVRPGDNVNVIGEFDMDGIAIVDHDNNFLIVNPDTLISGSRIGASFTCPRRAVLDERIKFSDLSSHALLGTLLHQLFQVGLRMEEPNKELLEHEAVVIVQRHIDSLYAIAGDERDAYKKLVEAIPTILDWLHRFHNPLQPSIQSQVDFGRADGQQQLSVTQVLDIEEMIWSPKFGMKGMIDASLKIKAKDHTLLEKDLVMPFELKTGKATSGKAAMEHRAQVMLYTLLMSDRYAEEVKAGLLFYLHTNQTQGIGAQHGDLTGLLIRRNEHASSILAASSSQILPSMLQNLHTCQGCRLLDICSVYHKGQGGTSESSGLGELFDAQISHLNKNHYEFLQHWDHLIDLEARGIYASQSEIWRTPSSSREEQGRCLSSMMLDFSTGYSGDEESSNDRFVYCFRRVLPEPQLNAAAPKVGDGASAIRLSGSLQDRSFSCGDFVQLSTESGHVAVAGGYIVSINLSSVLISLSRRLRLPESNANLERGRLLQEIWRIDKDEITSSWSTMRYNLLQLFVKSGDEQRRRLIVDLEEPKFDIGGLISQDPAIMYARSLPGVNDDQRRAILKILAARDYALILGMPGTGKTSTIVHAVQALCARGASVLLASYTNSAVDNILLKLKLQKIDFIRVGRLEAVHPELQEHVIGGSGNNMMSVRELRTKVDQAQVVGCTCLGITHAIFRNRKFDVCIIDEAGQITLPVTLGPLRCAKTFVLVGDHYQLPPLVRNPEAREKGMSISLFRRLSEAHPQAVSALHCQYRMCSDIMALCNTLIYGHRLRCGSAEVANARLELANAFSHTPQWLQQVLDANNCVIFLNTDCIPAHEQHVKNAVKNVIEASILLEIVKCLVTGGVPVQSIGVISPYNAQVDGIQKLSMEHGLSGLEIHTVDKYQGRDKDCVILSFVRSNEQHRSSGSLLADWHRVNVAITRAKKKLIMIGSQMTLSSIPLLRFLIDEVKNVGVIMNLPRDAAANFYPIQRCPSLARI</sequence>
<dbReference type="EMBL" id="CM055103">
    <property type="protein sequence ID" value="KAJ7535701.1"/>
    <property type="molecule type" value="Genomic_DNA"/>
</dbReference>
<comment type="caution">
    <text evidence="1">The sequence shown here is derived from an EMBL/GenBank/DDBJ whole genome shotgun (WGS) entry which is preliminary data.</text>
</comment>
<name>A0ACC2C115_DIPCM</name>
<dbReference type="Proteomes" id="UP001162992">
    <property type="component" value="Chromosome 12"/>
</dbReference>
<accession>A0ACC2C115</accession>
<evidence type="ECO:0000313" key="2">
    <source>
        <dbReference type="Proteomes" id="UP001162992"/>
    </source>
</evidence>
<evidence type="ECO:0000313" key="1">
    <source>
        <dbReference type="EMBL" id="KAJ7535701.1"/>
    </source>
</evidence>
<protein>
    <submittedName>
        <fullName evidence="1">Uncharacterized protein</fullName>
    </submittedName>
</protein>
<reference evidence="2" key="1">
    <citation type="journal article" date="2024" name="Proc. Natl. Acad. Sci. U.S.A.">
        <title>Extraordinary preservation of gene collinearity over three hundred million years revealed in homosporous lycophytes.</title>
        <authorList>
            <person name="Li C."/>
            <person name="Wickell D."/>
            <person name="Kuo L.Y."/>
            <person name="Chen X."/>
            <person name="Nie B."/>
            <person name="Liao X."/>
            <person name="Peng D."/>
            <person name="Ji J."/>
            <person name="Jenkins J."/>
            <person name="Williams M."/>
            <person name="Shu S."/>
            <person name="Plott C."/>
            <person name="Barry K."/>
            <person name="Rajasekar S."/>
            <person name="Grimwood J."/>
            <person name="Han X."/>
            <person name="Sun S."/>
            <person name="Hou Z."/>
            <person name="He W."/>
            <person name="Dai G."/>
            <person name="Sun C."/>
            <person name="Schmutz J."/>
            <person name="Leebens-Mack J.H."/>
            <person name="Li F.W."/>
            <person name="Wang L."/>
        </authorList>
    </citation>
    <scope>NUCLEOTIDE SEQUENCE [LARGE SCALE GENOMIC DNA]</scope>
    <source>
        <strain evidence="2">cv. PW_Plant_1</strain>
    </source>
</reference>